<dbReference type="PROSITE" id="PS50082">
    <property type="entry name" value="WD_REPEATS_2"/>
    <property type="match status" value="9"/>
</dbReference>
<dbReference type="Proteomes" id="UP000326344">
    <property type="component" value="Unassembled WGS sequence"/>
</dbReference>
<sequence>MNRTLFLYLRITARLFFSQTRCQYLSPTAMNHLLFTTLLLHLFLAPFAYAQKPELVVPVGHTSSIKSIAISPNGKYAISGSGDKTVRLWEVETGREIHRFEGHTDDVTTVAFSPDGHYIVSGGSLHDNNIILWDITTGREIRRFRDDKGFTNRESNRLYKKIGKYPGKGRMSYVSSLVFSQDGDYILSGSWDNTLRLWKTSTGKLVRKFKGHTGEGGSYVRSVDISPDGQYALSGAGCSDSNCETNQDKTIRLWNVATGEEIRRFEGHTDAVNSVAFSSDSRYIISGSGDKTIRLWDASNGQEIRQFKGHLKSVNSVAFSSDNKYIISSGSHDETVRLWDAGSGQEIRQFLGLREHVCSVAFSSDDSHILSCSNDDIKLWNTQTGLVTRSFHQKMSRKEPRFALAPNGDYIILSSYLEPLQRWSFTNSQDFRCLGYEDDLRWMTGIALSPNEKYILSKRTWNNTFRLHDASTGKVIHRFSVGNSDFSISSIGFSPDNRYIFSGEGIVKSGGNLQQWDIVSGQLIRELKGHEGKVNSIAFSSDSVSIISTGWDKTIRLWDIRSGQQLHQFKGHTGAVESAAFSPNNKYIVSGSWDKTVRLWDAVSKQQIYQFEGHTGTVNSVVFSPDGQYIVSGSDDNQIIVWDITTKEKRIIKGHTDRVRQVSFLHDGQMILSSSWDKTIKAWNTSTGKEIATLIAVDSTNWVVTTPSGLFDASPEAMKQMYYVVNDPTDRDEPWKVIDLDQLKQRYYQPGLLPILMGSRNEPLRQVPAFENVTLPPVIKLSIQSDKLIVQLNNRKGGIGPVSVFINGAEIVEDLRRDPKGDSNQNTLSLELPLASFTNHFYTDAQNSIRVVAQNGEGWLRSSPVEISYKPSITARGGVPEKTPSSVDRKTVRFRAVAVGTSNIGLHFAHSDAEQIANGLTLAASELFGPANVTVQLLVTKPGGLAQSTKAAIVKALVEAQQTKAEDVFVLHLSGHAVNYGGQDGDLYFLLAGAKSADVSYLNDPAIRQEYALSSQELIGYLRKIPAKKKVLILDVCSAGKGAEKILAARDVPGSQIRALDRLQERMGLYVLAGSAADAVSYEANLYGQGLVTYALLQGIKGAALRRDGEEFLDVATWFTHVENQVPILAKGVGGIQKPFYGKGSHLGGSVPGQATEGSFDIGKVTESVKAKIHIAEPKPVLLVKNFQEVTEIDDVLDLKSKVESALNDFIATRGSDAPMLTMEAKDYPGAYTLNGLYTLQGEALSVSCKVKKGSVSVGDFVVTGTKSKLTDLVQAVLAKAKEFVKP</sequence>
<dbReference type="InterPro" id="IPR001680">
    <property type="entry name" value="WD40_rpt"/>
</dbReference>
<dbReference type="InterPro" id="IPR011600">
    <property type="entry name" value="Pept_C14_caspase"/>
</dbReference>
<dbReference type="RefSeq" id="WP_150880952.1">
    <property type="nucleotide sequence ID" value="NZ_VTWS01000009.1"/>
</dbReference>
<evidence type="ECO:0000259" key="4">
    <source>
        <dbReference type="Pfam" id="PF00656"/>
    </source>
</evidence>
<dbReference type="GO" id="GO:0004197">
    <property type="term" value="F:cysteine-type endopeptidase activity"/>
    <property type="evidence" value="ECO:0007669"/>
    <property type="project" value="InterPro"/>
</dbReference>
<dbReference type="InterPro" id="IPR019775">
    <property type="entry name" value="WD40_repeat_CS"/>
</dbReference>
<feature type="repeat" description="WD" evidence="3">
    <location>
        <begin position="611"/>
        <end position="652"/>
    </location>
</feature>
<feature type="repeat" description="WD" evidence="3">
    <location>
        <begin position="265"/>
        <end position="306"/>
    </location>
</feature>
<evidence type="ECO:0000313" key="6">
    <source>
        <dbReference type="Proteomes" id="UP000326344"/>
    </source>
</evidence>
<feature type="repeat" description="WD" evidence="3">
    <location>
        <begin position="527"/>
        <end position="568"/>
    </location>
</feature>
<proteinExistence type="predicted"/>
<dbReference type="Gene3D" id="2.130.10.10">
    <property type="entry name" value="YVTN repeat-like/Quinoprotein amine dehydrogenase"/>
    <property type="match status" value="5"/>
</dbReference>
<name>A0A5N1J7G1_9BACT</name>
<feature type="repeat" description="WD" evidence="3">
    <location>
        <begin position="652"/>
        <end position="693"/>
    </location>
</feature>
<accession>A0A5N1J7G1</accession>
<comment type="caution">
    <text evidence="5">The sequence shown here is derived from an EMBL/GenBank/DDBJ whole genome shotgun (WGS) entry which is preliminary data.</text>
</comment>
<dbReference type="InterPro" id="IPR011047">
    <property type="entry name" value="Quinoprotein_ADH-like_sf"/>
</dbReference>
<dbReference type="Pfam" id="PF00400">
    <property type="entry name" value="WD40"/>
    <property type="match status" value="12"/>
</dbReference>
<dbReference type="InterPro" id="IPR050349">
    <property type="entry name" value="WD_LIS1/nudF_dynein_reg"/>
</dbReference>
<dbReference type="Gene3D" id="3.40.50.1460">
    <property type="match status" value="1"/>
</dbReference>
<protein>
    <recommendedName>
        <fullName evidence="4">Peptidase C14 caspase domain-containing protein</fullName>
    </recommendedName>
</protein>
<feature type="repeat" description="WD" evidence="3">
    <location>
        <begin position="100"/>
        <end position="143"/>
    </location>
</feature>
<gene>
    <name evidence="5" type="ORF">F0P93_27370</name>
</gene>
<feature type="repeat" description="WD" evidence="3">
    <location>
        <begin position="569"/>
        <end position="610"/>
    </location>
</feature>
<dbReference type="GO" id="GO:0006508">
    <property type="term" value="P:proteolysis"/>
    <property type="evidence" value="ECO:0007669"/>
    <property type="project" value="InterPro"/>
</dbReference>
<dbReference type="PROSITE" id="PS50294">
    <property type="entry name" value="WD_REPEATS_REGION"/>
    <property type="match status" value="8"/>
</dbReference>
<feature type="repeat" description="WD" evidence="3">
    <location>
        <begin position="167"/>
        <end position="208"/>
    </location>
</feature>
<dbReference type="SUPFAM" id="SSF82171">
    <property type="entry name" value="DPP6 N-terminal domain-like"/>
    <property type="match status" value="1"/>
</dbReference>
<feature type="repeat" description="WD" evidence="3">
    <location>
        <begin position="307"/>
        <end position="349"/>
    </location>
</feature>
<keyword evidence="6" id="KW-1185">Reference proteome</keyword>
<evidence type="ECO:0000256" key="2">
    <source>
        <dbReference type="ARBA" id="ARBA00022737"/>
    </source>
</evidence>
<dbReference type="SUPFAM" id="SSF50998">
    <property type="entry name" value="Quinoprotein alcohol dehydrogenase-like"/>
    <property type="match status" value="2"/>
</dbReference>
<feature type="domain" description="Peptidase C14 caspase" evidence="4">
    <location>
        <begin position="949"/>
        <end position="1139"/>
    </location>
</feature>
<dbReference type="InterPro" id="IPR020472">
    <property type="entry name" value="WD40_PAC1"/>
</dbReference>
<dbReference type="InterPro" id="IPR015943">
    <property type="entry name" value="WD40/YVTN_repeat-like_dom_sf"/>
</dbReference>
<organism evidence="5 6">
    <name type="scientific">Larkinella humicola</name>
    <dbReference type="NCBI Taxonomy" id="2607654"/>
    <lineage>
        <taxon>Bacteria</taxon>
        <taxon>Pseudomonadati</taxon>
        <taxon>Bacteroidota</taxon>
        <taxon>Cytophagia</taxon>
        <taxon>Cytophagales</taxon>
        <taxon>Spirosomataceae</taxon>
        <taxon>Larkinella</taxon>
    </lineage>
</organism>
<dbReference type="EMBL" id="VTWS01000009">
    <property type="protein sequence ID" value="KAA9346728.1"/>
    <property type="molecule type" value="Genomic_DNA"/>
</dbReference>
<reference evidence="5 6" key="1">
    <citation type="submission" date="2019-09" db="EMBL/GenBank/DDBJ databases">
        <title>Genome Sequence of Larkinella sp MA1.</title>
        <authorList>
            <person name="Srinivasan S."/>
        </authorList>
    </citation>
    <scope>NUCLEOTIDE SEQUENCE [LARGE SCALE GENOMIC DNA]</scope>
    <source>
        <strain evidence="5 6">MA1</strain>
    </source>
</reference>
<dbReference type="Pfam" id="PF00656">
    <property type="entry name" value="Peptidase_C14"/>
    <property type="match status" value="1"/>
</dbReference>
<dbReference type="PANTHER" id="PTHR44129">
    <property type="entry name" value="WD REPEAT-CONTAINING PROTEIN POP1"/>
    <property type="match status" value="1"/>
</dbReference>
<keyword evidence="1 3" id="KW-0853">WD repeat</keyword>
<evidence type="ECO:0000256" key="1">
    <source>
        <dbReference type="ARBA" id="ARBA00022574"/>
    </source>
</evidence>
<dbReference type="SMART" id="SM00320">
    <property type="entry name" value="WD40"/>
    <property type="match status" value="12"/>
</dbReference>
<dbReference type="PRINTS" id="PR00320">
    <property type="entry name" value="GPROTEINBRPT"/>
</dbReference>
<evidence type="ECO:0000256" key="3">
    <source>
        <dbReference type="PROSITE-ProRule" id="PRU00221"/>
    </source>
</evidence>
<evidence type="ECO:0000313" key="5">
    <source>
        <dbReference type="EMBL" id="KAA9346728.1"/>
    </source>
</evidence>
<dbReference type="CDD" id="cd00200">
    <property type="entry name" value="WD40"/>
    <property type="match status" value="2"/>
</dbReference>
<keyword evidence="2" id="KW-0677">Repeat</keyword>
<feature type="repeat" description="WD" evidence="3">
    <location>
        <begin position="58"/>
        <end position="99"/>
    </location>
</feature>
<dbReference type="PROSITE" id="PS00678">
    <property type="entry name" value="WD_REPEATS_1"/>
    <property type="match status" value="5"/>
</dbReference>